<evidence type="ECO:0000313" key="1">
    <source>
        <dbReference type="EMBL" id="KAL3866988.1"/>
    </source>
</evidence>
<comment type="caution">
    <text evidence="1">The sequence shown here is derived from an EMBL/GenBank/DDBJ whole genome shotgun (WGS) entry which is preliminary data.</text>
</comment>
<name>A0ABD3W177_SINWO</name>
<reference evidence="1 2" key="1">
    <citation type="submission" date="2024-11" db="EMBL/GenBank/DDBJ databases">
        <title>Chromosome-level genome assembly of the freshwater bivalve Anodonta woodiana.</title>
        <authorList>
            <person name="Chen X."/>
        </authorList>
    </citation>
    <scope>NUCLEOTIDE SEQUENCE [LARGE SCALE GENOMIC DNA]</scope>
    <source>
        <strain evidence="1">MN2024</strain>
        <tissue evidence="1">Gills</tissue>
    </source>
</reference>
<keyword evidence="2" id="KW-1185">Reference proteome</keyword>
<sequence length="113" mass="12805">MLQSDRGVSLILTKTNITQLFSGDGFTLANPDNFQHVDELHKDTHMIKEFDDIKHDGENTNSTFEPQTLQSRCFQDSITELSTPSLETITVATPIKKIKTSLQLRRRDSSIIL</sequence>
<evidence type="ECO:0000313" key="2">
    <source>
        <dbReference type="Proteomes" id="UP001634394"/>
    </source>
</evidence>
<gene>
    <name evidence="1" type="ORF">ACJMK2_044230</name>
</gene>
<protein>
    <submittedName>
        <fullName evidence="1">Uncharacterized protein</fullName>
    </submittedName>
</protein>
<organism evidence="1 2">
    <name type="scientific">Sinanodonta woodiana</name>
    <name type="common">Chinese pond mussel</name>
    <name type="synonym">Anodonta woodiana</name>
    <dbReference type="NCBI Taxonomy" id="1069815"/>
    <lineage>
        <taxon>Eukaryota</taxon>
        <taxon>Metazoa</taxon>
        <taxon>Spiralia</taxon>
        <taxon>Lophotrochozoa</taxon>
        <taxon>Mollusca</taxon>
        <taxon>Bivalvia</taxon>
        <taxon>Autobranchia</taxon>
        <taxon>Heteroconchia</taxon>
        <taxon>Palaeoheterodonta</taxon>
        <taxon>Unionida</taxon>
        <taxon>Unionoidea</taxon>
        <taxon>Unionidae</taxon>
        <taxon>Unioninae</taxon>
        <taxon>Sinanodonta</taxon>
    </lineage>
</organism>
<dbReference type="Proteomes" id="UP001634394">
    <property type="component" value="Unassembled WGS sequence"/>
</dbReference>
<accession>A0ABD3W177</accession>
<dbReference type="AlphaFoldDB" id="A0ABD3W177"/>
<dbReference type="EMBL" id="JBJQND010000009">
    <property type="protein sequence ID" value="KAL3866988.1"/>
    <property type="molecule type" value="Genomic_DNA"/>
</dbReference>
<proteinExistence type="predicted"/>